<accession>A0A9P6QJM5</accession>
<dbReference type="InterPro" id="IPR001494">
    <property type="entry name" value="Importin-beta_N"/>
</dbReference>
<evidence type="ECO:0000313" key="6">
    <source>
        <dbReference type="EMBL" id="KAG0270612.1"/>
    </source>
</evidence>
<dbReference type="InterPro" id="IPR011989">
    <property type="entry name" value="ARM-like"/>
</dbReference>
<dbReference type="Gene3D" id="1.25.10.10">
    <property type="entry name" value="Leucine-rich Repeat Variant"/>
    <property type="match status" value="1"/>
</dbReference>
<dbReference type="PROSITE" id="PS50166">
    <property type="entry name" value="IMPORTIN_B_NT"/>
    <property type="match status" value="1"/>
</dbReference>
<proteinExistence type="inferred from homology"/>
<evidence type="ECO:0000256" key="2">
    <source>
        <dbReference type="ARBA" id="ARBA00007991"/>
    </source>
</evidence>
<evidence type="ECO:0000256" key="4">
    <source>
        <dbReference type="ARBA" id="ARBA00023242"/>
    </source>
</evidence>
<keyword evidence="3" id="KW-0813">Transport</keyword>
<reference evidence="6" key="1">
    <citation type="journal article" date="2020" name="Fungal Divers.">
        <title>Resolving the Mortierellaceae phylogeny through synthesis of multi-gene phylogenetics and phylogenomics.</title>
        <authorList>
            <person name="Vandepol N."/>
            <person name="Liber J."/>
            <person name="Desiro A."/>
            <person name="Na H."/>
            <person name="Kennedy M."/>
            <person name="Barry K."/>
            <person name="Grigoriev I.V."/>
            <person name="Miller A.N."/>
            <person name="O'Donnell K."/>
            <person name="Stajich J.E."/>
            <person name="Bonito G."/>
        </authorList>
    </citation>
    <scope>NUCLEOTIDE SEQUENCE</scope>
    <source>
        <strain evidence="6">BC1065</strain>
    </source>
</reference>
<dbReference type="GO" id="GO:0031267">
    <property type="term" value="F:small GTPase binding"/>
    <property type="evidence" value="ECO:0007669"/>
    <property type="project" value="InterPro"/>
</dbReference>
<protein>
    <recommendedName>
        <fullName evidence="5">Importin N-terminal domain-containing protein</fullName>
    </recommendedName>
</protein>
<dbReference type="InterPro" id="IPR058669">
    <property type="entry name" value="TPR_IPO7/11-like"/>
</dbReference>
<evidence type="ECO:0000256" key="1">
    <source>
        <dbReference type="ARBA" id="ARBA00004123"/>
    </source>
</evidence>
<dbReference type="SMART" id="SM00913">
    <property type="entry name" value="IBN_N"/>
    <property type="match status" value="1"/>
</dbReference>
<dbReference type="OrthoDB" id="361693at2759"/>
<feature type="domain" description="Importin N-terminal" evidence="5">
    <location>
        <begin position="26"/>
        <end position="98"/>
    </location>
</feature>
<dbReference type="GO" id="GO:0005635">
    <property type="term" value="C:nuclear envelope"/>
    <property type="evidence" value="ECO:0007669"/>
    <property type="project" value="TreeGrafter"/>
</dbReference>
<evidence type="ECO:0000256" key="3">
    <source>
        <dbReference type="ARBA" id="ARBA00022448"/>
    </source>
</evidence>
<dbReference type="EMBL" id="JAAAJB010000002">
    <property type="protein sequence ID" value="KAG0270612.1"/>
    <property type="molecule type" value="Genomic_DNA"/>
</dbReference>
<comment type="subcellular location">
    <subcellularLocation>
        <location evidence="1">Nucleus</location>
    </subcellularLocation>
</comment>
<dbReference type="PANTHER" id="PTHR10997:SF7">
    <property type="entry name" value="IMPORTIN-11"/>
    <property type="match status" value="1"/>
</dbReference>
<evidence type="ECO:0000313" key="7">
    <source>
        <dbReference type="Proteomes" id="UP000807716"/>
    </source>
</evidence>
<name>A0A9P6QJM5_9FUNG</name>
<keyword evidence="7" id="KW-1185">Reference proteome</keyword>
<gene>
    <name evidence="6" type="ORF">DFQ27_002603</name>
</gene>
<dbReference type="InterPro" id="IPR016024">
    <property type="entry name" value="ARM-type_fold"/>
</dbReference>
<dbReference type="Proteomes" id="UP000807716">
    <property type="component" value="Unassembled WGS sequence"/>
</dbReference>
<comment type="caution">
    <text evidence="6">The sequence shown here is derived from an EMBL/GenBank/DDBJ whole genome shotgun (WGS) entry which is preliminary data.</text>
</comment>
<dbReference type="GO" id="GO:0006606">
    <property type="term" value="P:protein import into nucleus"/>
    <property type="evidence" value="ECO:0007669"/>
    <property type="project" value="TreeGrafter"/>
</dbReference>
<dbReference type="AlphaFoldDB" id="A0A9P6QJM5"/>
<sequence>MSDARAVLLAVLIEAASQDQDRMRNAVSQLQQWEITPQFHATLQDIFYDKTLDTNVRWQAIIYLKNGIDKYWRKTAKNGIAPEEKAAIRSRLLTALDEEQKPLATQNGVLTAKIARFDFPTEWPELLTTLLHIIQTSAANESDPRSRLILQRSLYTLHLVVKGLISKTLAAGRRQFAQVAPELFSNLSAIYQRYMDAFLASITSSMNIEHMSACLETSLLALKCLRRVIVHGFTDVHLAEGPRAFLALALNHLQQFVAFKENIPDSCSFLQSSVEAHIKLFGKFYLDFMESHPRQFILTPSASRVLGYYWKLLSENGEAGISHAPTTLIQGMLLIKKTLKDPQFILNDKDPEPVVVQCRHIIENEFMTPETTAKLAEILITKYMRLTEDDMDQWDSDPEGWALEEEADSWRYQLRPCAEKVFMDLLSSHRTQLSPLLVQLAGTTATMTDVFLKDSIYTAIGLGSHELYNAVDFDGWLAGQLTQEVQNADPSNRIIRRRIAWMIGRWVNVNISKTSRPTVYGMLLHLMRAEEPLAVRLAAAMNQKVCIDDWDFEASSFAPFLEASVHALRQLMGEVEEADSRMKILSAMSMIVERMDEHIAPFAQQIIELLPPLWDAAGDQNLLQSAILVIMTKLVESLKSQSLGLHALVMPLIRMSVDPSQPAHVYLMEDGLELWLATLKSAQQATEELLSLAPAAVTLLSQGMDNMKMLLKILNSYMLLAPAATMQRIQEPLLQSLTAFVGELKPEATMAVMHFMDAMAVTCPLVADTANSNHHSSSGTLMMGDAYRRSGLLRKLVQTILAKKEPNVVMTQYLSFMARLAVDNAEYLGAALMEIGQQFGQSNLKAVFYDFWLEKFDNISHPKYRKLHAMGLTAFMQTTDPTILENLPRLVAIWGDVLNEVSESGDGDALVYWRQDGADDDGDDVGGSATLGENGEVIEEIAETLRRRELLRRDLVHTTNLATYIKKAIQHYGTLNGGPEAFQQQWLVKVDPLMLESLHPFLANA</sequence>
<keyword evidence="4" id="KW-0539">Nucleus</keyword>
<dbReference type="GO" id="GO:0005829">
    <property type="term" value="C:cytosol"/>
    <property type="evidence" value="ECO:0007669"/>
    <property type="project" value="TreeGrafter"/>
</dbReference>
<dbReference type="Pfam" id="PF03810">
    <property type="entry name" value="IBN_N"/>
    <property type="match status" value="1"/>
</dbReference>
<dbReference type="SUPFAM" id="SSF48371">
    <property type="entry name" value="ARM repeat"/>
    <property type="match status" value="1"/>
</dbReference>
<organism evidence="6 7">
    <name type="scientific">Actinomortierella ambigua</name>
    <dbReference type="NCBI Taxonomy" id="1343610"/>
    <lineage>
        <taxon>Eukaryota</taxon>
        <taxon>Fungi</taxon>
        <taxon>Fungi incertae sedis</taxon>
        <taxon>Mucoromycota</taxon>
        <taxon>Mortierellomycotina</taxon>
        <taxon>Mortierellomycetes</taxon>
        <taxon>Mortierellales</taxon>
        <taxon>Mortierellaceae</taxon>
        <taxon>Actinomortierella</taxon>
    </lineage>
</organism>
<evidence type="ECO:0000259" key="5">
    <source>
        <dbReference type="PROSITE" id="PS50166"/>
    </source>
</evidence>
<dbReference type="Pfam" id="PF25758">
    <property type="entry name" value="TPR_IPO11"/>
    <property type="match status" value="1"/>
</dbReference>
<dbReference type="PANTHER" id="PTHR10997">
    <property type="entry name" value="IMPORTIN-7, 8, 11"/>
    <property type="match status" value="1"/>
</dbReference>
<comment type="similarity">
    <text evidence="2">Belongs to the importin beta family.</text>
</comment>